<evidence type="ECO:0000256" key="8">
    <source>
        <dbReference type="SAM" id="MobiDB-lite"/>
    </source>
</evidence>
<keyword evidence="2 7" id="KW-0808">Transferase</keyword>
<feature type="transmembrane region" description="Helical" evidence="7">
    <location>
        <begin position="234"/>
        <end position="260"/>
    </location>
</feature>
<name>A0A2A2KBZ9_9BILA</name>
<keyword evidence="4 7" id="KW-1133">Transmembrane helix</keyword>
<comment type="subcellular location">
    <subcellularLocation>
        <location evidence="1">Membrane</location>
        <topology evidence="1">Multi-pass membrane protein</topology>
    </subcellularLocation>
</comment>
<dbReference type="AlphaFoldDB" id="A0A2A2KBZ9"/>
<dbReference type="OrthoDB" id="331948at2759"/>
<dbReference type="PANTHER" id="PTHR12246">
    <property type="entry name" value="PALMITOYLTRANSFERASE ZDHHC16"/>
    <property type="match status" value="1"/>
</dbReference>
<accession>A0A2A2KBZ9</accession>
<evidence type="ECO:0000313" key="10">
    <source>
        <dbReference type="EMBL" id="PAV71408.1"/>
    </source>
</evidence>
<comment type="caution">
    <text evidence="10">The sequence shown here is derived from an EMBL/GenBank/DDBJ whole genome shotgun (WGS) entry which is preliminary data.</text>
</comment>
<evidence type="ECO:0000313" key="11">
    <source>
        <dbReference type="Proteomes" id="UP000218231"/>
    </source>
</evidence>
<feature type="transmembrane region" description="Helical" evidence="7">
    <location>
        <begin position="76"/>
        <end position="102"/>
    </location>
</feature>
<keyword evidence="11" id="KW-1185">Reference proteome</keyword>
<dbReference type="EC" id="2.3.1.225" evidence="7"/>
<keyword evidence="5 7" id="KW-0472">Membrane</keyword>
<evidence type="ECO:0000256" key="7">
    <source>
        <dbReference type="RuleBase" id="RU079119"/>
    </source>
</evidence>
<feature type="region of interest" description="Disordered" evidence="8">
    <location>
        <begin position="1"/>
        <end position="55"/>
    </location>
</feature>
<feature type="transmembrane region" description="Helical" evidence="7">
    <location>
        <begin position="108"/>
        <end position="131"/>
    </location>
</feature>
<feature type="compositionally biased region" description="Polar residues" evidence="8">
    <location>
        <begin position="1"/>
        <end position="48"/>
    </location>
</feature>
<dbReference type="STRING" id="2018661.A0A2A2KBZ9"/>
<dbReference type="Proteomes" id="UP000218231">
    <property type="component" value="Unassembled WGS sequence"/>
</dbReference>
<evidence type="ECO:0000256" key="2">
    <source>
        <dbReference type="ARBA" id="ARBA00022679"/>
    </source>
</evidence>
<evidence type="ECO:0000256" key="6">
    <source>
        <dbReference type="ARBA" id="ARBA00023315"/>
    </source>
</evidence>
<sequence>MTDSSFVSDSQTMTSEAESSALTGDTNTATASDSCTSVSSQEPDNTPRATIEPPDWAAPFDRADVMKGLGKRLLHYGPIVALCIIFFVGTVTSFFANMYLAIDTLPGAVNLLVFLFWNYATITNMCLAAYVGPGYKEHESRLQWCTVCEGYKAPRSHHCSKCGRCCLKMDHHCPWVNNCVGHRNQGYFIRFLFYAICGCLHAFCMQISLIYVIFFGKWLVSDDLVRWDGFSLTLPLFFAFVIASALSLAVTLALSFLLYVQIKSVWKNETAIEEYIEAKIQHHGSVTGRRFVYPYNLGWKRNIRYVLGSYSGRPEGNGYWWPVLEGCDQYTLTEEQLALKKRKMQAARPGKAIGDFFPRRCLCFQFGCKACCTQPIIDGGMLEVHTEDRVMLTRATRHWFYGYRNDDVTKKGWIPRAMVVPVKEKEEEATETTTETSEDSDRENVHQGDKKND</sequence>
<comment type="catalytic activity">
    <reaction evidence="7">
        <text>L-cysteinyl-[protein] + hexadecanoyl-CoA = S-hexadecanoyl-L-cysteinyl-[protein] + CoA</text>
        <dbReference type="Rhea" id="RHEA:36683"/>
        <dbReference type="Rhea" id="RHEA-COMP:10131"/>
        <dbReference type="Rhea" id="RHEA-COMP:11032"/>
        <dbReference type="ChEBI" id="CHEBI:29950"/>
        <dbReference type="ChEBI" id="CHEBI:57287"/>
        <dbReference type="ChEBI" id="CHEBI:57379"/>
        <dbReference type="ChEBI" id="CHEBI:74151"/>
        <dbReference type="EC" id="2.3.1.225"/>
    </reaction>
</comment>
<dbReference type="InterPro" id="IPR001594">
    <property type="entry name" value="Palmitoyltrfase_DHHC"/>
</dbReference>
<keyword evidence="3 7" id="KW-0812">Transmembrane</keyword>
<evidence type="ECO:0000256" key="1">
    <source>
        <dbReference type="ARBA" id="ARBA00004141"/>
    </source>
</evidence>
<dbReference type="GO" id="GO:0016020">
    <property type="term" value="C:membrane"/>
    <property type="evidence" value="ECO:0007669"/>
    <property type="project" value="UniProtKB-SubCell"/>
</dbReference>
<reference evidence="10 11" key="1">
    <citation type="journal article" date="2017" name="Curr. Biol.">
        <title>Genome architecture and evolution of a unichromosomal asexual nematode.</title>
        <authorList>
            <person name="Fradin H."/>
            <person name="Zegar C."/>
            <person name="Gutwein M."/>
            <person name="Lucas J."/>
            <person name="Kovtun M."/>
            <person name="Corcoran D."/>
            <person name="Baugh L.R."/>
            <person name="Kiontke K."/>
            <person name="Gunsalus K."/>
            <person name="Fitch D.H."/>
            <person name="Piano F."/>
        </authorList>
    </citation>
    <scope>NUCLEOTIDE SEQUENCE [LARGE SCALE GENOMIC DNA]</scope>
    <source>
        <strain evidence="10">PF1309</strain>
    </source>
</reference>
<keyword evidence="6 7" id="KW-0012">Acyltransferase</keyword>
<feature type="domain" description="Palmitoyltransferase DHHC" evidence="9">
    <location>
        <begin position="139"/>
        <end position="275"/>
    </location>
</feature>
<protein>
    <recommendedName>
        <fullName evidence="7">Palmitoyltransferase</fullName>
        <ecNumber evidence="7">2.3.1.225</ecNumber>
    </recommendedName>
</protein>
<organism evidence="10 11">
    <name type="scientific">Diploscapter pachys</name>
    <dbReference type="NCBI Taxonomy" id="2018661"/>
    <lineage>
        <taxon>Eukaryota</taxon>
        <taxon>Metazoa</taxon>
        <taxon>Ecdysozoa</taxon>
        <taxon>Nematoda</taxon>
        <taxon>Chromadorea</taxon>
        <taxon>Rhabditida</taxon>
        <taxon>Rhabditina</taxon>
        <taxon>Rhabditomorpha</taxon>
        <taxon>Rhabditoidea</taxon>
        <taxon>Rhabditidae</taxon>
        <taxon>Diploscapter</taxon>
    </lineage>
</organism>
<comment type="similarity">
    <text evidence="7">Belongs to the DHHC palmitoyltransferase family.</text>
</comment>
<dbReference type="EMBL" id="LIAE01009042">
    <property type="protein sequence ID" value="PAV71408.1"/>
    <property type="molecule type" value="Genomic_DNA"/>
</dbReference>
<feature type="region of interest" description="Disordered" evidence="8">
    <location>
        <begin position="422"/>
        <end position="453"/>
    </location>
</feature>
<evidence type="ECO:0000259" key="9">
    <source>
        <dbReference type="Pfam" id="PF01529"/>
    </source>
</evidence>
<feature type="compositionally biased region" description="Basic and acidic residues" evidence="8">
    <location>
        <begin position="442"/>
        <end position="453"/>
    </location>
</feature>
<dbReference type="Pfam" id="PF01529">
    <property type="entry name" value="DHHC"/>
    <property type="match status" value="1"/>
</dbReference>
<evidence type="ECO:0000256" key="5">
    <source>
        <dbReference type="ARBA" id="ARBA00023136"/>
    </source>
</evidence>
<evidence type="ECO:0000256" key="3">
    <source>
        <dbReference type="ARBA" id="ARBA00022692"/>
    </source>
</evidence>
<dbReference type="GO" id="GO:0019706">
    <property type="term" value="F:protein-cysteine S-palmitoyltransferase activity"/>
    <property type="evidence" value="ECO:0007669"/>
    <property type="project" value="UniProtKB-EC"/>
</dbReference>
<gene>
    <name evidence="10" type="ORF">WR25_03499</name>
</gene>
<proteinExistence type="inferred from homology"/>
<dbReference type="InterPro" id="IPR039859">
    <property type="entry name" value="PFA4/ZDH16/20/ERF2-like"/>
</dbReference>
<dbReference type="PROSITE" id="PS50216">
    <property type="entry name" value="DHHC"/>
    <property type="match status" value="1"/>
</dbReference>
<comment type="domain">
    <text evidence="7">The DHHC domain is required for palmitoyltransferase activity.</text>
</comment>
<feature type="transmembrane region" description="Helical" evidence="7">
    <location>
        <begin position="191"/>
        <end position="214"/>
    </location>
</feature>
<evidence type="ECO:0000256" key="4">
    <source>
        <dbReference type="ARBA" id="ARBA00022989"/>
    </source>
</evidence>